<dbReference type="STRING" id="83771.SAMN02910357_01094"/>
<keyword evidence="5 9" id="KW-0812">Transmembrane</keyword>
<dbReference type="PANTHER" id="PTHR43840:SF50">
    <property type="entry name" value="MANGANESE EFFLUX SYSTEM PROTEIN MNES"/>
    <property type="match status" value="1"/>
</dbReference>
<dbReference type="FunFam" id="1.20.1510.10:FF:000006">
    <property type="entry name" value="Divalent cation efflux transporter"/>
    <property type="match status" value="1"/>
</dbReference>
<dbReference type="Pfam" id="PF16916">
    <property type="entry name" value="ZT_dimer"/>
    <property type="match status" value="1"/>
</dbReference>
<dbReference type="InterPro" id="IPR002524">
    <property type="entry name" value="Cation_efflux"/>
</dbReference>
<dbReference type="InterPro" id="IPR058533">
    <property type="entry name" value="Cation_efflux_TM"/>
</dbReference>
<evidence type="ECO:0000256" key="8">
    <source>
        <dbReference type="ARBA" id="ARBA00023136"/>
    </source>
</evidence>
<evidence type="ECO:0000256" key="7">
    <source>
        <dbReference type="ARBA" id="ARBA00022989"/>
    </source>
</evidence>
<evidence type="ECO:0000256" key="6">
    <source>
        <dbReference type="ARBA" id="ARBA00022906"/>
    </source>
</evidence>
<dbReference type="InterPro" id="IPR036837">
    <property type="entry name" value="Cation_efflux_CTD_sf"/>
</dbReference>
<comment type="similarity">
    <text evidence="2">Belongs to the cation diffusion facilitator (CDF) transporter (TC 2.A.4) family. FieF subfamily.</text>
</comment>
<dbReference type="AlphaFoldDB" id="A0A1T4V7H7"/>
<dbReference type="PANTHER" id="PTHR43840">
    <property type="entry name" value="MITOCHONDRIAL METAL TRANSPORTER 1-RELATED"/>
    <property type="match status" value="1"/>
</dbReference>
<keyword evidence="6" id="KW-0406">Ion transport</keyword>
<evidence type="ECO:0000259" key="10">
    <source>
        <dbReference type="Pfam" id="PF01545"/>
    </source>
</evidence>
<dbReference type="GO" id="GO:0006826">
    <property type="term" value="P:iron ion transport"/>
    <property type="evidence" value="ECO:0007669"/>
    <property type="project" value="UniProtKB-KW"/>
</dbReference>
<dbReference type="NCBIfam" id="TIGR01297">
    <property type="entry name" value="CDF"/>
    <property type="match status" value="1"/>
</dbReference>
<feature type="domain" description="Cation efflux protein cytoplasmic" evidence="11">
    <location>
        <begin position="221"/>
        <end position="286"/>
    </location>
</feature>
<keyword evidence="6" id="KW-0862">Zinc</keyword>
<feature type="transmembrane region" description="Helical" evidence="9">
    <location>
        <begin position="90"/>
        <end position="109"/>
    </location>
</feature>
<keyword evidence="3" id="KW-0813">Transport</keyword>
<evidence type="ECO:0000313" key="12">
    <source>
        <dbReference type="EMBL" id="SKA60935.1"/>
    </source>
</evidence>
<evidence type="ECO:0000256" key="2">
    <source>
        <dbReference type="ARBA" id="ARBA00010212"/>
    </source>
</evidence>
<dbReference type="InterPro" id="IPR050291">
    <property type="entry name" value="CDF_Transporter"/>
</dbReference>
<dbReference type="Gene3D" id="3.30.70.1350">
    <property type="entry name" value="Cation efflux protein, cytoplasmic domain"/>
    <property type="match status" value="1"/>
</dbReference>
<evidence type="ECO:0000256" key="9">
    <source>
        <dbReference type="SAM" id="Phobius"/>
    </source>
</evidence>
<keyword evidence="7 9" id="KW-1133">Transmembrane helix</keyword>
<keyword evidence="4" id="KW-0408">Iron</keyword>
<evidence type="ECO:0000313" key="13">
    <source>
        <dbReference type="Proteomes" id="UP000242432"/>
    </source>
</evidence>
<dbReference type="EMBL" id="FUXX01000012">
    <property type="protein sequence ID" value="SKA60935.1"/>
    <property type="molecule type" value="Genomic_DNA"/>
</dbReference>
<dbReference type="SUPFAM" id="SSF160240">
    <property type="entry name" value="Cation efflux protein cytoplasmic domain-like"/>
    <property type="match status" value="1"/>
</dbReference>
<dbReference type="RefSeq" id="WP_078928503.1">
    <property type="nucleotide sequence ID" value="NZ_FUXX01000012.1"/>
</dbReference>
<name>A0A1T4V7H7_9GAMM</name>
<keyword evidence="13" id="KW-1185">Reference proteome</keyword>
<evidence type="ECO:0000256" key="3">
    <source>
        <dbReference type="ARBA" id="ARBA00022448"/>
    </source>
</evidence>
<gene>
    <name evidence="12" type="ORF">SAMN02745213_00983</name>
</gene>
<feature type="transmembrane region" description="Helical" evidence="9">
    <location>
        <begin position="121"/>
        <end position="141"/>
    </location>
</feature>
<comment type="subcellular location">
    <subcellularLocation>
        <location evidence="1">Membrane</location>
        <topology evidence="1">Multi-pass membrane protein</topology>
    </subcellularLocation>
</comment>
<organism evidence="12 13">
    <name type="scientific">Succinivibrio dextrinosolvens DSM 3072</name>
    <dbReference type="NCBI Taxonomy" id="1123324"/>
    <lineage>
        <taxon>Bacteria</taxon>
        <taxon>Pseudomonadati</taxon>
        <taxon>Pseudomonadota</taxon>
        <taxon>Gammaproteobacteria</taxon>
        <taxon>Aeromonadales</taxon>
        <taxon>Succinivibrionaceae</taxon>
        <taxon>Succinivibrio</taxon>
    </lineage>
</organism>
<evidence type="ECO:0000256" key="1">
    <source>
        <dbReference type="ARBA" id="ARBA00004141"/>
    </source>
</evidence>
<dbReference type="InterPro" id="IPR027470">
    <property type="entry name" value="Cation_efflux_CTD"/>
</dbReference>
<proteinExistence type="inferred from homology"/>
<dbReference type="Gene3D" id="1.20.1510.10">
    <property type="entry name" value="Cation efflux protein transmembrane domain"/>
    <property type="match status" value="1"/>
</dbReference>
<keyword evidence="8 9" id="KW-0472">Membrane</keyword>
<evidence type="ECO:0000256" key="4">
    <source>
        <dbReference type="ARBA" id="ARBA00022496"/>
    </source>
</evidence>
<dbReference type="SUPFAM" id="SSF161111">
    <property type="entry name" value="Cation efflux protein transmembrane domain-like"/>
    <property type="match status" value="1"/>
</dbReference>
<dbReference type="GO" id="GO:0008324">
    <property type="term" value="F:monoatomic cation transmembrane transporter activity"/>
    <property type="evidence" value="ECO:0007669"/>
    <property type="project" value="InterPro"/>
</dbReference>
<accession>A0A1T4V7H7</accession>
<reference evidence="13" key="1">
    <citation type="submission" date="2017-02" db="EMBL/GenBank/DDBJ databases">
        <authorList>
            <person name="Varghese N."/>
            <person name="Submissions S."/>
        </authorList>
    </citation>
    <scope>NUCLEOTIDE SEQUENCE [LARGE SCALE GENOMIC DNA]</scope>
    <source>
        <strain evidence="13">DSM 3072</strain>
    </source>
</reference>
<dbReference type="Pfam" id="PF01545">
    <property type="entry name" value="Cation_efflux"/>
    <property type="match status" value="1"/>
</dbReference>
<feature type="transmembrane region" description="Helical" evidence="9">
    <location>
        <begin position="18"/>
        <end position="40"/>
    </location>
</feature>
<feature type="transmembrane region" description="Helical" evidence="9">
    <location>
        <begin position="190"/>
        <end position="209"/>
    </location>
</feature>
<dbReference type="GO" id="GO:0006829">
    <property type="term" value="P:zinc ion transport"/>
    <property type="evidence" value="ECO:0007669"/>
    <property type="project" value="UniProtKB-KW"/>
</dbReference>
<dbReference type="GO" id="GO:0016020">
    <property type="term" value="C:membrane"/>
    <property type="evidence" value="ECO:0007669"/>
    <property type="project" value="UniProtKB-SubCell"/>
</dbReference>
<keyword evidence="4" id="KW-0410">Iron transport</keyword>
<dbReference type="InterPro" id="IPR027469">
    <property type="entry name" value="Cation_efflux_TMD_sf"/>
</dbReference>
<protein>
    <submittedName>
        <fullName evidence="12">Cation diffusion facilitator family transporter</fullName>
    </submittedName>
</protein>
<evidence type="ECO:0000259" key="11">
    <source>
        <dbReference type="Pfam" id="PF16916"/>
    </source>
</evidence>
<feature type="domain" description="Cation efflux protein transmembrane" evidence="10">
    <location>
        <begin position="24"/>
        <end position="215"/>
    </location>
</feature>
<keyword evidence="6" id="KW-0864">Zinc transport</keyword>
<dbReference type="Proteomes" id="UP000242432">
    <property type="component" value="Unassembled WGS sequence"/>
</dbReference>
<evidence type="ECO:0000256" key="5">
    <source>
        <dbReference type="ARBA" id="ARBA00022692"/>
    </source>
</evidence>
<sequence length="379" mass="41508">MKEQTENELISESSRDRVIVRTSVVGIIVNVLLAAFKAVIGIMSNSIAVILDAVNNLSDALSSIITIVGTKLAGKLPDRKHPLGYGRIEYLSAMIVSGIVLYAGITAAVESVKKIIEPQTPEYSVTSIVIIAVAVIVKIGLGKYVKGQGEKVNSGALVASGADALFDAVLSASVLACALIFIFTGYSLEAYVGALISVFIIKAGIEMMIEMVNEILGIRADKEKTARIKNLLKEEPEVRGAYDLIMYNYGPEKDFASVHIELPDYMTAREIDRLTRRLERKIYRKTGVILAGVGLYSYNTTDDSASVIQKEVLSLVTAHDWCVQMHGFYVDPEEKEMSFDVVLSFDIEPKKGVSIIYGEILKKYPDYHIEITPDVDVSD</sequence>